<feature type="region of interest" description="Disordered" evidence="1">
    <location>
        <begin position="1"/>
        <end position="21"/>
    </location>
</feature>
<sequence>MLQNLQTDVVQSAHTAPKDNKGTSMPIRTLCLTSTLALCAGSATLALTAGAAKADMTFNRIASFAVMGNMADGEDLTRESSAEIISVSEDGMTLAYTDSPLGVLGRIDITDPANPKPLGNIELGGEPTAVSVVGQTAYVAVNTSESYTAPSGHLSAIDLASGEELAQCDLGGQPDSTAFAKDSSFIAVAIENERDEDLGDGRVGQMPGGDVVMIDLADGTMDCATLRHADVTGLAAIAPEDPEPEFTDINALGEVAVTMQENNEIVILSRDGEVINHFSAGSVDLVGIDATDERGALLFTESQMGRLREPDAVQWIDDDHIAIANEGDMDGGSRGFTVFHKDGTEVYESGTSFEQAVIQVGHYPDKRSDAKGIEPEGMEIATFDRVPYMFLLAERASVVGVYDMSDPASPVLKQILPSGIAPEGAVAIPQRNLLVTANEADLIEDGGVRSHVMIYEYAEGEAAYPTLTSAGADKLIGWGAISGMVAGEGSTLYAVNDSFYSYQPTIFTIDTSVSPAQITDALPVTRAGMPAQKLDMEGITLDGKGGFWIASEGRTDRLVPHALYHVNAKGEIKDEIALPAELLAHEKRFGFEGITKVGDWLWMAVQREWGDDPKDHVKLVAYNVETEEWGAVLYPKAKPDAGWTGLSEIVAHGDWVYVIERDNQIGAAAVTKKVYRIPATDMVPGALGSELKVVTKEEVRDLIPDLKSWNGYVVDKVEGLAVTEDGTFWVSTDNDGVDDSSGETFLWSFK</sequence>
<dbReference type="SUPFAM" id="SSF50969">
    <property type="entry name" value="YVTN repeat-like/Quinoprotein amine dehydrogenase"/>
    <property type="match status" value="1"/>
</dbReference>
<evidence type="ECO:0000256" key="1">
    <source>
        <dbReference type="SAM" id="MobiDB-lite"/>
    </source>
</evidence>
<dbReference type="InterPro" id="IPR011044">
    <property type="entry name" value="Quino_amine_DH_bsu"/>
</dbReference>
<dbReference type="Pfam" id="PF13449">
    <property type="entry name" value="Phytase-like"/>
    <property type="match status" value="1"/>
</dbReference>
<accession>A0A238VXR1</accession>
<keyword evidence="4" id="KW-1185">Reference proteome</keyword>
<dbReference type="Gene3D" id="2.130.10.10">
    <property type="entry name" value="YVTN repeat-like/Quinoprotein amine dehydrogenase"/>
    <property type="match status" value="1"/>
</dbReference>
<feature type="compositionally biased region" description="Polar residues" evidence="1">
    <location>
        <begin position="1"/>
        <end position="14"/>
    </location>
</feature>
<dbReference type="SUPFAM" id="SSF63829">
    <property type="entry name" value="Calcium-dependent phosphotriesterase"/>
    <property type="match status" value="1"/>
</dbReference>
<evidence type="ECO:0000313" key="3">
    <source>
        <dbReference type="EMBL" id="SNR38249.1"/>
    </source>
</evidence>
<dbReference type="AlphaFoldDB" id="A0A238VXR1"/>
<reference evidence="3 4" key="1">
    <citation type="submission" date="2017-06" db="EMBL/GenBank/DDBJ databases">
        <authorList>
            <person name="Kim H.J."/>
            <person name="Triplett B.A."/>
        </authorList>
    </citation>
    <scope>NUCLEOTIDE SEQUENCE [LARGE SCALE GENOMIC DNA]</scope>
    <source>
        <strain evidence="3 4">DSM 29052</strain>
    </source>
</reference>
<dbReference type="InterPro" id="IPR015943">
    <property type="entry name" value="WD40/YVTN_repeat-like_dom_sf"/>
</dbReference>
<dbReference type="EMBL" id="FZNN01000003">
    <property type="protein sequence ID" value="SNR38249.1"/>
    <property type="molecule type" value="Genomic_DNA"/>
</dbReference>
<proteinExistence type="predicted"/>
<gene>
    <name evidence="3" type="ORF">SAMN06265370_103211</name>
</gene>
<evidence type="ECO:0000313" key="4">
    <source>
        <dbReference type="Proteomes" id="UP000198417"/>
    </source>
</evidence>
<dbReference type="PANTHER" id="PTHR46928:SF1">
    <property type="entry name" value="MESENCHYME-SPECIFIC CELL SURFACE GLYCOPROTEIN"/>
    <property type="match status" value="1"/>
</dbReference>
<feature type="domain" description="Phytase-like" evidence="2">
    <location>
        <begin position="477"/>
        <end position="735"/>
    </location>
</feature>
<protein>
    <submittedName>
        <fullName evidence="3">Esterase-like activity of phytase</fullName>
    </submittedName>
</protein>
<dbReference type="InterPro" id="IPR027372">
    <property type="entry name" value="Phytase-like_dom"/>
</dbReference>
<dbReference type="InterPro" id="IPR052956">
    <property type="entry name" value="Mesenchyme-surface_protein"/>
</dbReference>
<organism evidence="3 4">
    <name type="scientific">Puniceibacterium sediminis</name>
    <dbReference type="NCBI Taxonomy" id="1608407"/>
    <lineage>
        <taxon>Bacteria</taxon>
        <taxon>Pseudomonadati</taxon>
        <taxon>Pseudomonadota</taxon>
        <taxon>Alphaproteobacteria</taxon>
        <taxon>Rhodobacterales</taxon>
        <taxon>Paracoccaceae</taxon>
        <taxon>Puniceibacterium</taxon>
    </lineage>
</organism>
<evidence type="ECO:0000259" key="2">
    <source>
        <dbReference type="Pfam" id="PF13449"/>
    </source>
</evidence>
<dbReference type="Proteomes" id="UP000198417">
    <property type="component" value="Unassembled WGS sequence"/>
</dbReference>
<name>A0A238VXR1_9RHOB</name>
<dbReference type="PANTHER" id="PTHR46928">
    <property type="entry name" value="MESENCHYME-SPECIFIC CELL SURFACE GLYCOPROTEIN"/>
    <property type="match status" value="1"/>
</dbReference>